<dbReference type="OrthoDB" id="9787143at2"/>
<feature type="transmembrane region" description="Helical" evidence="1">
    <location>
        <begin position="82"/>
        <end position="102"/>
    </location>
</feature>
<feature type="transmembrane region" description="Helical" evidence="1">
    <location>
        <begin position="114"/>
        <end position="134"/>
    </location>
</feature>
<protein>
    <submittedName>
        <fullName evidence="2">Iron-sulfur cluster-binding protein</fullName>
    </submittedName>
</protein>
<keyword evidence="1" id="KW-1133">Transmembrane helix</keyword>
<dbReference type="EMBL" id="ATHI01000026">
    <property type="protein sequence ID" value="EPR32803.1"/>
    <property type="molecule type" value="Genomic_DNA"/>
</dbReference>
<dbReference type="PATRIC" id="fig|1121439.3.peg.1592"/>
<evidence type="ECO:0000313" key="2">
    <source>
        <dbReference type="EMBL" id="EPR32803.1"/>
    </source>
</evidence>
<evidence type="ECO:0000256" key="1">
    <source>
        <dbReference type="SAM" id="Phobius"/>
    </source>
</evidence>
<keyword evidence="1" id="KW-0812">Transmembrane</keyword>
<accession>S7UKI1</accession>
<evidence type="ECO:0000313" key="3">
    <source>
        <dbReference type="Proteomes" id="UP000014975"/>
    </source>
</evidence>
<name>S7UKI1_9BACT</name>
<reference evidence="2 3" key="1">
    <citation type="journal article" date="2013" name="Genome Announc.">
        <title>Draft genome sequences for three mercury-methylating, sulfate-reducing bacteria.</title>
        <authorList>
            <person name="Brown S.D."/>
            <person name="Hurt R.A.Jr."/>
            <person name="Gilmour C.C."/>
            <person name="Elias D.A."/>
        </authorList>
    </citation>
    <scope>NUCLEOTIDE SEQUENCE [LARGE SCALE GENOMIC DNA]</scope>
    <source>
        <strain evidence="2 3">DSM 16529</strain>
    </source>
</reference>
<gene>
    <name evidence="2" type="ORF">dsat_0244</name>
</gene>
<organism evidence="2 3">
    <name type="scientific">Alkalidesulfovibrio alkalitolerans DSM 16529</name>
    <dbReference type="NCBI Taxonomy" id="1121439"/>
    <lineage>
        <taxon>Bacteria</taxon>
        <taxon>Pseudomonadati</taxon>
        <taxon>Thermodesulfobacteriota</taxon>
        <taxon>Desulfovibrionia</taxon>
        <taxon>Desulfovibrionales</taxon>
        <taxon>Desulfovibrionaceae</taxon>
        <taxon>Alkalidesulfovibrio</taxon>
    </lineage>
</organism>
<keyword evidence="3" id="KW-1185">Reference proteome</keyword>
<dbReference type="STRING" id="1121439.dsat_0244"/>
<sequence>MNRKNAWAALVAVLALTGFAQMPIMKRYHIADLPGLGWLADYSATSAVHYAAAALFLLLAGWTVTVWLAGPRRATPGLYLRAGVYLAVIVTGLMHVAHNTVWGALPPVAAQTVVLAHLGGIMALFVLTMARLALRRRIRRD</sequence>
<dbReference type="Proteomes" id="UP000014975">
    <property type="component" value="Unassembled WGS sequence"/>
</dbReference>
<feature type="transmembrane region" description="Helical" evidence="1">
    <location>
        <begin position="47"/>
        <end position="70"/>
    </location>
</feature>
<dbReference type="eggNOG" id="COG2864">
    <property type="taxonomic scope" value="Bacteria"/>
</dbReference>
<dbReference type="AlphaFoldDB" id="S7UKI1"/>
<dbReference type="RefSeq" id="WP_020886938.1">
    <property type="nucleotide sequence ID" value="NZ_ATHI01000026.1"/>
</dbReference>
<keyword evidence="1" id="KW-0472">Membrane</keyword>
<proteinExistence type="predicted"/>
<comment type="caution">
    <text evidence="2">The sequence shown here is derived from an EMBL/GenBank/DDBJ whole genome shotgun (WGS) entry which is preliminary data.</text>
</comment>